<dbReference type="PANTHER" id="PTHR33405">
    <property type="entry name" value="PROTEIN FLX-LIKE 2"/>
    <property type="match status" value="1"/>
</dbReference>
<organism evidence="8 9">
    <name type="scientific">Ziziphus jujuba</name>
    <name type="common">Chinese jujube</name>
    <name type="synonym">Ziziphus sativa</name>
    <dbReference type="NCBI Taxonomy" id="326968"/>
    <lineage>
        <taxon>Eukaryota</taxon>
        <taxon>Viridiplantae</taxon>
        <taxon>Streptophyta</taxon>
        <taxon>Embryophyta</taxon>
        <taxon>Tracheophyta</taxon>
        <taxon>Spermatophyta</taxon>
        <taxon>Magnoliopsida</taxon>
        <taxon>eudicotyledons</taxon>
        <taxon>Gunneridae</taxon>
        <taxon>Pentapetalae</taxon>
        <taxon>rosids</taxon>
        <taxon>fabids</taxon>
        <taxon>Rosales</taxon>
        <taxon>Rhamnaceae</taxon>
        <taxon>Paliureae</taxon>
        <taxon>Ziziphus</taxon>
    </lineage>
</organism>
<sequence>MSARRKIPTPLEGRPIQASGMRHGYFPGSGLGGGHRPLEQVAPAEVLENKIAFQAAEIEQLSGDNHRLAASHGTLRQELLAAQQEVQILKAHMRSIQTESDIQIRVLLDKIAKKEADIRAGEIVKKELQLAHKEAQNLLAARQELSVQIQMATQELQKAHADVKSLSDLHAELDSLRKEHQRLRATFQYEKGLNIEQVEQMQAMEKDLIAMARELEKMHIDVLNAENRAHAPNLYAGGYGNPDSSNPSPMQGSTPYIGSYGRAHIKKGIGSTREGMIAHGSDISAPAPTTSVAAVWGGAYDPALDPR</sequence>
<dbReference type="GeneID" id="107419611"/>
<feature type="region of interest" description="Disordered" evidence="7">
    <location>
        <begin position="236"/>
        <end position="257"/>
    </location>
</feature>
<dbReference type="InterPro" id="IPR040353">
    <property type="entry name" value="FLX/FLX-like"/>
</dbReference>
<dbReference type="PANTHER" id="PTHR33405:SF18">
    <property type="entry name" value="PROTEIN FLX-LIKE 4"/>
    <property type="match status" value="1"/>
</dbReference>
<evidence type="ECO:0000256" key="5">
    <source>
        <dbReference type="ARBA" id="ARBA00023089"/>
    </source>
</evidence>
<protein>
    <submittedName>
        <fullName evidence="9 10">Protein FLX-like 4</fullName>
    </submittedName>
</protein>
<keyword evidence="3" id="KW-0221">Differentiation</keyword>
<evidence type="ECO:0000313" key="8">
    <source>
        <dbReference type="Proteomes" id="UP001652623"/>
    </source>
</evidence>
<evidence type="ECO:0000256" key="2">
    <source>
        <dbReference type="ARBA" id="ARBA00022473"/>
    </source>
</evidence>
<evidence type="ECO:0000256" key="7">
    <source>
        <dbReference type="SAM" id="MobiDB-lite"/>
    </source>
</evidence>
<dbReference type="Proteomes" id="UP001652623">
    <property type="component" value="Chromosome 1"/>
</dbReference>
<dbReference type="RefSeq" id="XP_015883849.3">
    <property type="nucleotide sequence ID" value="XM_016028363.4"/>
</dbReference>
<comment type="similarity">
    <text evidence="1">Belongs to the FLX family.</text>
</comment>
<gene>
    <name evidence="9 10" type="primary">LOC107419611</name>
</gene>
<keyword evidence="8" id="KW-1185">Reference proteome</keyword>
<evidence type="ECO:0000256" key="4">
    <source>
        <dbReference type="ARBA" id="ARBA00023054"/>
    </source>
</evidence>
<name>A0A6P4A6N9_ZIZJJ</name>
<dbReference type="GO" id="GO:0009908">
    <property type="term" value="P:flower development"/>
    <property type="evidence" value="ECO:0007669"/>
    <property type="project" value="UniProtKB-KW"/>
</dbReference>
<accession>A0A6P4A6N9</accession>
<dbReference type="KEGG" id="zju:107419611"/>
<feature type="compositionally biased region" description="Polar residues" evidence="7">
    <location>
        <begin position="242"/>
        <end position="256"/>
    </location>
</feature>
<keyword evidence="5" id="KW-0287">Flowering</keyword>
<dbReference type="GO" id="GO:0030154">
    <property type="term" value="P:cell differentiation"/>
    <property type="evidence" value="ECO:0007669"/>
    <property type="project" value="UniProtKB-KW"/>
</dbReference>
<proteinExistence type="inferred from homology"/>
<dbReference type="RefSeq" id="XP_024924668.3">
    <property type="nucleotide sequence ID" value="XM_025068900.3"/>
</dbReference>
<reference evidence="8 9" key="1">
    <citation type="submission" date="2025-05" db="UniProtKB">
        <authorList>
            <consortium name="RefSeq"/>
        </authorList>
    </citation>
    <scope>NUCLEOTIDE SEQUENCE [LARGE SCALE GENOMIC DNA]</scope>
    <source>
        <tissue evidence="9 10">Seedling</tissue>
    </source>
</reference>
<evidence type="ECO:0000256" key="3">
    <source>
        <dbReference type="ARBA" id="ARBA00022782"/>
    </source>
</evidence>
<evidence type="ECO:0000256" key="6">
    <source>
        <dbReference type="SAM" id="Coils"/>
    </source>
</evidence>
<dbReference type="AlphaFoldDB" id="A0A6P4A6N9"/>
<feature type="coiled-coil region" evidence="6">
    <location>
        <begin position="128"/>
        <end position="218"/>
    </location>
</feature>
<evidence type="ECO:0000256" key="1">
    <source>
        <dbReference type="ARBA" id="ARBA00005405"/>
    </source>
</evidence>
<evidence type="ECO:0000313" key="9">
    <source>
        <dbReference type="RefSeq" id="XP_015883849.3"/>
    </source>
</evidence>
<keyword evidence="4 6" id="KW-0175">Coiled coil</keyword>
<feature type="coiled-coil region" evidence="6">
    <location>
        <begin position="44"/>
        <end position="99"/>
    </location>
</feature>
<evidence type="ECO:0000313" key="10">
    <source>
        <dbReference type="RefSeq" id="XP_024924668.3"/>
    </source>
</evidence>
<keyword evidence="2" id="KW-0217">Developmental protein</keyword>
<feature type="region of interest" description="Disordered" evidence="7">
    <location>
        <begin position="1"/>
        <end position="20"/>
    </location>
</feature>